<dbReference type="Proteomes" id="UP000596074">
    <property type="component" value="Chromosome"/>
</dbReference>
<dbReference type="PROSITE" id="PS51257">
    <property type="entry name" value="PROKAR_LIPOPROTEIN"/>
    <property type="match status" value="1"/>
</dbReference>
<accession>A0A9E8JRU2</accession>
<keyword evidence="2" id="KW-1185">Reference proteome</keyword>
<dbReference type="RefSeq" id="WP_228344554.1">
    <property type="nucleotide sequence ID" value="NZ_CP045550.1"/>
</dbReference>
<evidence type="ECO:0000313" key="1">
    <source>
        <dbReference type="EMBL" id="QQD24500.1"/>
    </source>
</evidence>
<name>A0A9E8JRU2_9GAMM</name>
<protein>
    <submittedName>
        <fullName evidence="1">Uncharacterized protein</fullName>
    </submittedName>
</protein>
<reference evidence="1 2" key="1">
    <citation type="submission" date="2019-11" db="EMBL/GenBank/DDBJ databases">
        <title>Venatorbacter sp. nov. a predator of Campylobacter and other Gram-negative bacteria.</title>
        <authorList>
            <person name="Saeedi A."/>
            <person name="Cummings N.J."/>
            <person name="Connerton I.F."/>
            <person name="Connerton P.L."/>
        </authorList>
    </citation>
    <scope>NUCLEOTIDE SEQUENCE [LARGE SCALE GENOMIC DNA]</scope>
    <source>
        <strain evidence="1">XL5</strain>
    </source>
</reference>
<sequence>MKLLAFSLAVLTLLSLLSACSGPSKEELLRLQLLQAQQAEAAAEAERQAAAAREQRVEQRLQQALQVAKQQRTLTPAEVPQLLKPGQIPATGATQFFSLELQPAKYNYGANKQSFSVVGMRQSRNETVLAGLGQQLAADALLEWLLWQETELNTLSQTVAREGGQRLTAVTGDVRRDASLRSFSQQWQWEDSLFEDISWHTSPEQAWALTSGRDVRLQLGVRLCPLADCRHQYSYRNQPTTAVRADILSVLIVDGRNNEVLAEFIRAAE</sequence>
<dbReference type="EMBL" id="CP046056">
    <property type="protein sequence ID" value="QQD24500.1"/>
    <property type="molecule type" value="Genomic_DNA"/>
</dbReference>
<proteinExistence type="predicted"/>
<organism evidence="1 2">
    <name type="scientific">Venatoribacter cucullus</name>
    <dbReference type="NCBI Taxonomy" id="2661630"/>
    <lineage>
        <taxon>Bacteria</taxon>
        <taxon>Pseudomonadati</taxon>
        <taxon>Pseudomonadota</taxon>
        <taxon>Gammaproteobacteria</taxon>
        <taxon>Oceanospirillales</taxon>
        <taxon>Oceanospirillaceae</taxon>
        <taxon>Venatoribacter</taxon>
    </lineage>
</organism>
<gene>
    <name evidence="1" type="ORF">GJQ55_08450</name>
</gene>
<dbReference type="KEGG" id="vcw:GJQ55_08450"/>
<evidence type="ECO:0000313" key="2">
    <source>
        <dbReference type="Proteomes" id="UP000596074"/>
    </source>
</evidence>
<dbReference type="AlphaFoldDB" id="A0A9E8JRU2"/>